<accession>A0A9W9J8T0</accession>
<protein>
    <submittedName>
        <fullName evidence="2">Uncharacterized protein</fullName>
    </submittedName>
</protein>
<evidence type="ECO:0000256" key="1">
    <source>
        <dbReference type="SAM" id="MobiDB-lite"/>
    </source>
</evidence>
<reference evidence="2" key="1">
    <citation type="submission" date="2022-11" db="EMBL/GenBank/DDBJ databases">
        <authorList>
            <person name="Petersen C."/>
        </authorList>
    </citation>
    <scope>NUCLEOTIDE SEQUENCE</scope>
    <source>
        <strain evidence="2">IBT 20477</strain>
    </source>
</reference>
<name>A0A9W9J8T0_9EURO</name>
<reference evidence="2" key="2">
    <citation type="journal article" date="2023" name="IMA Fungus">
        <title>Comparative genomic study of the Penicillium genus elucidates a diverse pangenome and 15 lateral gene transfer events.</title>
        <authorList>
            <person name="Petersen C."/>
            <person name="Sorensen T."/>
            <person name="Nielsen M.R."/>
            <person name="Sondergaard T.E."/>
            <person name="Sorensen J.L."/>
            <person name="Fitzpatrick D.A."/>
            <person name="Frisvad J.C."/>
            <person name="Nielsen K.L."/>
        </authorList>
    </citation>
    <scope>NUCLEOTIDE SEQUENCE</scope>
    <source>
        <strain evidence="2">IBT 20477</strain>
    </source>
</reference>
<sequence>MSDQDARLQTTTITSPPEYYDQVLALSSNLINESWEQLWHDNPQLEDINIDDGANGTLTGKLNPCQFFVTGNIENGVHALYKVRFKSGTLTTSGKHGQVVDVTGWEIAIEVELDNQTDDDMTDDQMNSITKYYNVPAKGHAGSAGDYSITRIFVDLIDANMNMVNEKESTFRDPRTGQPCTWRELPNDIKRAVKGFLDDWTLDQDAKGYNTLGVTLTSPTYEEEPVSVFHQGAKYANPNAPDADKYNCLLLCELLAGHDDLKWKYINQEKASWCYPGIDATYAISSHVILERFLGPHLQPLIRASEIVPTETEVWTWSYNHAASKDPLTGGEARWRFSIGHNSTHTDAADEYFKLNPVPNTTNYTWSKTNKGDTGVKWLEIAPNNQDPGYASLIQTGTTDINVNPAVGSHTVSVSGSITYGYEYRYSEGSSNLASMDVIASYGTPIILSMASYSGKWILSLSLSTDQSGQLCFSLVGSPSDLELNVKLDRQVGNMWNAASWDTDINTILKTQLHDSLTAAEQNLANVFQTTGKFVYPCNGELSFKNPMFNSYGDLLAEVAYKAAPKVDVPSPQDGPKLTAYPVSVDKSLGSDQGQKEP</sequence>
<comment type="caution">
    <text evidence="2">The sequence shown here is derived from an EMBL/GenBank/DDBJ whole genome shotgun (WGS) entry which is preliminary data.</text>
</comment>
<evidence type="ECO:0000313" key="3">
    <source>
        <dbReference type="Proteomes" id="UP001150942"/>
    </source>
</evidence>
<keyword evidence="3" id="KW-1185">Reference proteome</keyword>
<evidence type="ECO:0000313" key="2">
    <source>
        <dbReference type="EMBL" id="KAJ5192047.1"/>
    </source>
</evidence>
<dbReference type="EMBL" id="JAPQKQ010000006">
    <property type="protein sequence ID" value="KAJ5192047.1"/>
    <property type="molecule type" value="Genomic_DNA"/>
</dbReference>
<gene>
    <name evidence="2" type="ORF">N7449_008189</name>
</gene>
<proteinExistence type="predicted"/>
<dbReference type="Proteomes" id="UP001150942">
    <property type="component" value="Unassembled WGS sequence"/>
</dbReference>
<feature type="region of interest" description="Disordered" evidence="1">
    <location>
        <begin position="567"/>
        <end position="598"/>
    </location>
</feature>
<organism evidence="2 3">
    <name type="scientific">Penicillium cf. viridicatum</name>
    <dbReference type="NCBI Taxonomy" id="2972119"/>
    <lineage>
        <taxon>Eukaryota</taxon>
        <taxon>Fungi</taxon>
        <taxon>Dikarya</taxon>
        <taxon>Ascomycota</taxon>
        <taxon>Pezizomycotina</taxon>
        <taxon>Eurotiomycetes</taxon>
        <taxon>Eurotiomycetidae</taxon>
        <taxon>Eurotiales</taxon>
        <taxon>Aspergillaceae</taxon>
        <taxon>Penicillium</taxon>
    </lineage>
</organism>
<dbReference type="OrthoDB" id="5429442at2759"/>
<dbReference type="AlphaFoldDB" id="A0A9W9J8T0"/>